<proteinExistence type="predicted"/>
<evidence type="ECO:0000256" key="1">
    <source>
        <dbReference type="SAM" id="Coils"/>
    </source>
</evidence>
<evidence type="ECO:0000313" key="3">
    <source>
        <dbReference type="EMBL" id="CCC46791.1"/>
    </source>
</evidence>
<sequence>MNTDTDEIIPVPSLLVQTFTLESYLRNFSEKLSSRLSLLQTSLATLRDDVKTLSMRSERMKAFLREQTVLALHEKIIEAGLPLSDERSFQSLLPAFLRDGEHAEGEQTEPIPVSLAGFREEDGGSSTVNTVYDLVVRLNREIAMQRKIRAEEDRIMQKQKEESYMRIETMCDKLRETQNEHMSRLERFTYWLKPGQQNVGATDVFAVCTDEGGAPNTDQAPVLKLNTVDDMREVVQSAPLFLEFRRILLRDVEERFAGVREEQLMEFASVGVAQINELRQEMLDRNYHGRGGMDTEPDFSQLDFAGRTEHRLRSTRHSCGKSTSSPDQAEVKESTAVRSSIDDSVLHLERRLQRRIESLEERMSLYEAERKEFRKILTAIIGARAQRAAASSAVGQCKSAPSETASLKGSRSSTFVVRESVDPRRPLGDECAPLAKVALEALKLKESPRLLDKRQMTQRARGTAPSAKPRQSPEPTPRRPQGKLVEVSGCSGCLSIGMTANQEAYARYVTGEFNTRRVESLPPLPYERIEQK</sequence>
<feature type="region of interest" description="Disordered" evidence="2">
    <location>
        <begin position="310"/>
        <end position="336"/>
    </location>
</feature>
<organism evidence="3">
    <name type="scientific">Trypanosoma vivax (strain Y486)</name>
    <dbReference type="NCBI Taxonomy" id="1055687"/>
    <lineage>
        <taxon>Eukaryota</taxon>
        <taxon>Discoba</taxon>
        <taxon>Euglenozoa</taxon>
        <taxon>Kinetoplastea</taxon>
        <taxon>Metakinetoplastina</taxon>
        <taxon>Trypanosomatida</taxon>
        <taxon>Trypanosomatidae</taxon>
        <taxon>Trypanosoma</taxon>
        <taxon>Duttonella</taxon>
    </lineage>
</organism>
<accession>G0TS66</accession>
<feature type="coiled-coil region" evidence="1">
    <location>
        <begin position="349"/>
        <end position="376"/>
    </location>
</feature>
<gene>
    <name evidence="3" type="ORF">TVY486_0202020</name>
</gene>
<keyword evidence="1" id="KW-0175">Coiled coil</keyword>
<reference evidence="3" key="1">
    <citation type="journal article" date="2012" name="Proc. Natl. Acad. Sci. U.S.A.">
        <title>Antigenic diversity is generated by distinct evolutionary mechanisms in African trypanosome species.</title>
        <authorList>
            <person name="Jackson A.P."/>
            <person name="Berry A."/>
            <person name="Aslett M."/>
            <person name="Allison H.C."/>
            <person name="Burton P."/>
            <person name="Vavrova-Anderson J."/>
            <person name="Brown R."/>
            <person name="Browne H."/>
            <person name="Corton N."/>
            <person name="Hauser H."/>
            <person name="Gamble J."/>
            <person name="Gilderthorp R."/>
            <person name="Marcello L."/>
            <person name="McQuillan J."/>
            <person name="Otto T.D."/>
            <person name="Quail M.A."/>
            <person name="Sanders M.J."/>
            <person name="van Tonder A."/>
            <person name="Ginger M.L."/>
            <person name="Field M.C."/>
            <person name="Barry J.D."/>
            <person name="Hertz-Fowler C."/>
            <person name="Berriman M."/>
        </authorList>
    </citation>
    <scope>NUCLEOTIDE SEQUENCE</scope>
    <source>
        <strain evidence="3">Y486</strain>
    </source>
</reference>
<feature type="region of interest" description="Disordered" evidence="2">
    <location>
        <begin position="448"/>
        <end position="484"/>
    </location>
</feature>
<dbReference type="VEuPathDB" id="TriTrypDB:TvY486_0202020"/>
<protein>
    <submittedName>
        <fullName evidence="3">Uncharacterized protein</fullName>
    </submittedName>
</protein>
<evidence type="ECO:0000256" key="2">
    <source>
        <dbReference type="SAM" id="MobiDB-lite"/>
    </source>
</evidence>
<name>G0TS66_TRYVY</name>
<dbReference type="EMBL" id="HE573018">
    <property type="protein sequence ID" value="CCC46791.1"/>
    <property type="molecule type" value="Genomic_DNA"/>
</dbReference>
<dbReference type="AlphaFoldDB" id="G0TS66"/>
<dbReference type="OMA" id="DAHSMES"/>